<dbReference type="STRING" id="29845.A0A1V6RUZ1"/>
<gene>
    <name evidence="2" type="ORF">PENVUL_c024G04092</name>
</gene>
<evidence type="ECO:0000313" key="3">
    <source>
        <dbReference type="Proteomes" id="UP000191518"/>
    </source>
</evidence>
<name>A0A1V6RUZ1_9EURO</name>
<comment type="caution">
    <text evidence="2">The sequence shown here is derived from an EMBL/GenBank/DDBJ whole genome shotgun (WGS) entry which is preliminary data.</text>
</comment>
<proteinExistence type="predicted"/>
<organism evidence="2 3">
    <name type="scientific">Penicillium vulpinum</name>
    <dbReference type="NCBI Taxonomy" id="29845"/>
    <lineage>
        <taxon>Eukaryota</taxon>
        <taxon>Fungi</taxon>
        <taxon>Dikarya</taxon>
        <taxon>Ascomycota</taxon>
        <taxon>Pezizomycotina</taxon>
        <taxon>Eurotiomycetes</taxon>
        <taxon>Eurotiomycetidae</taxon>
        <taxon>Eurotiales</taxon>
        <taxon>Aspergillaceae</taxon>
        <taxon>Penicillium</taxon>
    </lineage>
</organism>
<sequence>MASSNRRDFPRSRPYSQEPSARTIPLKNITILPCQRGDKIFKMWDGVRDEIVKRIDLTHVFAVGCYRMETVDNPRRAPPTIIVSGRHTRHLNTSKSTTDTINAILKRHGLSEVRVEFLEGRYSRNTSDEESGDEPESKRDVDETRPGKFYHDVVRLRSMPGQNLALKENSST</sequence>
<dbReference type="EMBL" id="MDYP01000024">
    <property type="protein sequence ID" value="OQE05408.1"/>
    <property type="molecule type" value="Genomic_DNA"/>
</dbReference>
<feature type="region of interest" description="Disordered" evidence="1">
    <location>
        <begin position="1"/>
        <end position="22"/>
    </location>
</feature>
<feature type="region of interest" description="Disordered" evidence="1">
    <location>
        <begin position="121"/>
        <end position="152"/>
    </location>
</feature>
<keyword evidence="3" id="KW-1185">Reference proteome</keyword>
<reference evidence="3" key="1">
    <citation type="journal article" date="2017" name="Nat. Microbiol.">
        <title>Global analysis of biosynthetic gene clusters reveals vast potential of secondary metabolite production in Penicillium species.</title>
        <authorList>
            <person name="Nielsen J.C."/>
            <person name="Grijseels S."/>
            <person name="Prigent S."/>
            <person name="Ji B."/>
            <person name="Dainat J."/>
            <person name="Nielsen K.F."/>
            <person name="Frisvad J.C."/>
            <person name="Workman M."/>
            <person name="Nielsen J."/>
        </authorList>
    </citation>
    <scope>NUCLEOTIDE SEQUENCE [LARGE SCALE GENOMIC DNA]</scope>
    <source>
        <strain evidence="3">IBT 29486</strain>
    </source>
</reference>
<protein>
    <submittedName>
        <fullName evidence="2">Uncharacterized protein</fullName>
    </submittedName>
</protein>
<feature type="compositionally biased region" description="Basic and acidic residues" evidence="1">
    <location>
        <begin position="1"/>
        <end position="11"/>
    </location>
</feature>
<accession>A0A1V6RUZ1</accession>
<evidence type="ECO:0000313" key="2">
    <source>
        <dbReference type="EMBL" id="OQE05408.1"/>
    </source>
</evidence>
<evidence type="ECO:0000256" key="1">
    <source>
        <dbReference type="SAM" id="MobiDB-lite"/>
    </source>
</evidence>
<dbReference type="Proteomes" id="UP000191518">
    <property type="component" value="Unassembled WGS sequence"/>
</dbReference>
<dbReference type="AlphaFoldDB" id="A0A1V6RUZ1"/>
<feature type="compositionally biased region" description="Basic and acidic residues" evidence="1">
    <location>
        <begin position="135"/>
        <end position="152"/>
    </location>
</feature>